<keyword evidence="11" id="KW-1185">Reference proteome</keyword>
<dbReference type="EMBL" id="BOQE01000001">
    <property type="protein sequence ID" value="GIM46022.1"/>
    <property type="molecule type" value="Genomic_DNA"/>
</dbReference>
<organism evidence="10 11">
    <name type="scientific">Collibacillus ludicampi</name>
    <dbReference type="NCBI Taxonomy" id="2771369"/>
    <lineage>
        <taxon>Bacteria</taxon>
        <taxon>Bacillati</taxon>
        <taxon>Bacillota</taxon>
        <taxon>Bacilli</taxon>
        <taxon>Bacillales</taxon>
        <taxon>Alicyclobacillaceae</taxon>
        <taxon>Collibacillus</taxon>
    </lineage>
</organism>
<dbReference type="InterPro" id="IPR001737">
    <property type="entry name" value="KsgA/Erm"/>
</dbReference>
<reference evidence="10" key="1">
    <citation type="journal article" date="2023" name="Int. J. Syst. Evol. Microbiol.">
        <title>Collibacillus ludicampi gen. nov., sp. nov., a new soil bacterium of the family Alicyclobacillaceae.</title>
        <authorList>
            <person name="Jojima T."/>
            <person name="Ioku Y."/>
            <person name="Fukuta Y."/>
            <person name="Shirasaka N."/>
            <person name="Matsumura Y."/>
            <person name="Mori M."/>
        </authorList>
    </citation>
    <scope>NUCLEOTIDE SEQUENCE</scope>
    <source>
        <strain evidence="10">TP075</strain>
    </source>
</reference>
<dbReference type="AlphaFoldDB" id="A0AAV4LDZ1"/>
<feature type="domain" description="Ribosomal RNA adenine methylase transferase N-terminal" evidence="9">
    <location>
        <begin position="35"/>
        <end position="210"/>
    </location>
</feature>
<evidence type="ECO:0000256" key="1">
    <source>
        <dbReference type="ARBA" id="ARBA00022490"/>
    </source>
</evidence>
<dbReference type="GO" id="GO:0005829">
    <property type="term" value="C:cytosol"/>
    <property type="evidence" value="ECO:0007669"/>
    <property type="project" value="TreeGrafter"/>
</dbReference>
<keyword evidence="2 7" id="KW-0698">rRNA processing</keyword>
<dbReference type="EC" id="2.1.1.182" evidence="7"/>
<dbReference type="InterPro" id="IPR029063">
    <property type="entry name" value="SAM-dependent_MTases_sf"/>
</dbReference>
<evidence type="ECO:0000313" key="10">
    <source>
        <dbReference type="EMBL" id="GIM46022.1"/>
    </source>
</evidence>
<keyword evidence="4 7" id="KW-0808">Transferase</keyword>
<comment type="function">
    <text evidence="7">Specifically dimethylates two adjacent adenosines (A1518 and A1519) in the loop of a conserved hairpin near the 3'-end of 16S rRNA in the 30S particle. May play a critical role in biogenesis of 30S subunits.</text>
</comment>
<evidence type="ECO:0000256" key="6">
    <source>
        <dbReference type="ARBA" id="ARBA00022884"/>
    </source>
</evidence>
<comment type="caution">
    <text evidence="10">The sequence shown here is derived from an EMBL/GenBank/DDBJ whole genome shotgun (WGS) entry which is preliminary data.</text>
</comment>
<dbReference type="NCBIfam" id="TIGR00755">
    <property type="entry name" value="ksgA"/>
    <property type="match status" value="1"/>
</dbReference>
<dbReference type="PROSITE" id="PS01131">
    <property type="entry name" value="RRNA_A_DIMETH"/>
    <property type="match status" value="1"/>
</dbReference>
<proteinExistence type="inferred from homology"/>
<comment type="similarity">
    <text evidence="7">Belongs to the class I-like SAM-binding methyltransferase superfamily. rRNA adenine N(6)-methyltransferase family. RsmA subfamily.</text>
</comment>
<feature type="binding site" evidence="7 8">
    <location>
        <position position="101"/>
    </location>
    <ligand>
        <name>S-adenosyl-L-methionine</name>
        <dbReference type="ChEBI" id="CHEBI:59789"/>
    </ligand>
</feature>
<dbReference type="PANTHER" id="PTHR11727:SF7">
    <property type="entry name" value="DIMETHYLADENOSINE TRANSFERASE-RELATED"/>
    <property type="match status" value="1"/>
</dbReference>
<dbReference type="HAMAP" id="MF_00607">
    <property type="entry name" value="16SrRNA_methyltr_A"/>
    <property type="match status" value="1"/>
</dbReference>
<feature type="binding site" evidence="7 8">
    <location>
        <position position="125"/>
    </location>
    <ligand>
        <name>S-adenosyl-L-methionine</name>
        <dbReference type="ChEBI" id="CHEBI:59789"/>
    </ligand>
</feature>
<comment type="subcellular location">
    <subcellularLocation>
        <location evidence="7">Cytoplasm</location>
    </subcellularLocation>
</comment>
<dbReference type="InterPro" id="IPR011530">
    <property type="entry name" value="rRNA_adenine_dimethylase"/>
</dbReference>
<sequence>MKRLVHPSVTREIVARYGFHFKKSLGQNFLIDWNILHQIVEAADLTQEDGVLEIGPGIGTLTQALAESAGKVVAIEKDDRLLPILRETLAEYPNVKIYHADVLETNLHELFQQHFDGKKTSVVANLPYYVTTPIIMKLLENHLPLHHIVVMVQKEVAERMTAEPGGKEYGALSVAVQYYTDPEVVCRVPKTVFIPQPQVDSIVIRLRVRSKPRVEVTDPDYFFRVVKASFAQRRKTLLNNLQHNLPNRPAKENLVDTLMSIGIDPGRRGETLSIQEFANMAEHLRTL</sequence>
<evidence type="ECO:0000259" key="9">
    <source>
        <dbReference type="SMART" id="SM00650"/>
    </source>
</evidence>
<keyword evidence="5 7" id="KW-0949">S-adenosyl-L-methionine</keyword>
<dbReference type="InterPro" id="IPR023165">
    <property type="entry name" value="rRNA_Ade_diMease-like_C"/>
</dbReference>
<keyword evidence="6 7" id="KW-0694">RNA-binding</keyword>
<comment type="catalytic activity">
    <reaction evidence="7">
        <text>adenosine(1518)/adenosine(1519) in 16S rRNA + 4 S-adenosyl-L-methionine = N(6)-dimethyladenosine(1518)/N(6)-dimethyladenosine(1519) in 16S rRNA + 4 S-adenosyl-L-homocysteine + 4 H(+)</text>
        <dbReference type="Rhea" id="RHEA:19609"/>
        <dbReference type="Rhea" id="RHEA-COMP:10232"/>
        <dbReference type="Rhea" id="RHEA-COMP:10233"/>
        <dbReference type="ChEBI" id="CHEBI:15378"/>
        <dbReference type="ChEBI" id="CHEBI:57856"/>
        <dbReference type="ChEBI" id="CHEBI:59789"/>
        <dbReference type="ChEBI" id="CHEBI:74411"/>
        <dbReference type="ChEBI" id="CHEBI:74493"/>
        <dbReference type="EC" id="2.1.1.182"/>
    </reaction>
</comment>
<evidence type="ECO:0000313" key="11">
    <source>
        <dbReference type="Proteomes" id="UP001057291"/>
    </source>
</evidence>
<name>A0AAV4LDZ1_9BACL</name>
<accession>A0AAV4LDZ1</accession>
<dbReference type="Pfam" id="PF00398">
    <property type="entry name" value="RrnaAD"/>
    <property type="match status" value="1"/>
</dbReference>
<dbReference type="GO" id="GO:0052908">
    <property type="term" value="F:16S rRNA (adenine(1518)-N(6)/adenine(1519)-N(6))-dimethyltransferase activity"/>
    <property type="evidence" value="ECO:0007669"/>
    <property type="project" value="UniProtKB-EC"/>
</dbReference>
<evidence type="ECO:0000256" key="5">
    <source>
        <dbReference type="ARBA" id="ARBA00022691"/>
    </source>
</evidence>
<dbReference type="Gene3D" id="1.10.8.100">
    <property type="entry name" value="Ribosomal RNA adenine dimethylase-like, domain 2"/>
    <property type="match status" value="1"/>
</dbReference>
<feature type="binding site" evidence="7 8">
    <location>
        <position position="55"/>
    </location>
    <ligand>
        <name>S-adenosyl-L-methionine</name>
        <dbReference type="ChEBI" id="CHEBI:59789"/>
    </ligand>
</feature>
<dbReference type="PROSITE" id="PS51689">
    <property type="entry name" value="SAM_RNA_A_N6_MT"/>
    <property type="match status" value="1"/>
</dbReference>
<feature type="binding site" evidence="7 8">
    <location>
        <position position="28"/>
    </location>
    <ligand>
        <name>S-adenosyl-L-methionine</name>
        <dbReference type="ChEBI" id="CHEBI:59789"/>
    </ligand>
</feature>
<dbReference type="GO" id="GO:0003723">
    <property type="term" value="F:RNA binding"/>
    <property type="evidence" value="ECO:0007669"/>
    <property type="project" value="UniProtKB-UniRule"/>
</dbReference>
<dbReference type="FunFam" id="1.10.8.100:FF:000001">
    <property type="entry name" value="Ribosomal RNA small subunit methyltransferase A"/>
    <property type="match status" value="1"/>
</dbReference>
<evidence type="ECO:0000256" key="7">
    <source>
        <dbReference type="HAMAP-Rule" id="MF_00607"/>
    </source>
</evidence>
<dbReference type="PANTHER" id="PTHR11727">
    <property type="entry name" value="DIMETHYLADENOSINE TRANSFERASE"/>
    <property type="match status" value="1"/>
</dbReference>
<dbReference type="SUPFAM" id="SSF53335">
    <property type="entry name" value="S-adenosyl-L-methionine-dependent methyltransferases"/>
    <property type="match status" value="1"/>
</dbReference>
<dbReference type="SMART" id="SM00650">
    <property type="entry name" value="rADc"/>
    <property type="match status" value="1"/>
</dbReference>
<keyword evidence="3 7" id="KW-0489">Methyltransferase</keyword>
<evidence type="ECO:0000256" key="2">
    <source>
        <dbReference type="ARBA" id="ARBA00022552"/>
    </source>
</evidence>
<evidence type="ECO:0000256" key="8">
    <source>
        <dbReference type="PROSITE-ProRule" id="PRU01026"/>
    </source>
</evidence>
<dbReference type="CDD" id="cd02440">
    <property type="entry name" value="AdoMet_MTases"/>
    <property type="match status" value="1"/>
</dbReference>
<gene>
    <name evidence="7 10" type="primary">rsmA</name>
    <name evidence="7" type="synonym">ksgA</name>
    <name evidence="10" type="ORF">DNHGIG_15710</name>
</gene>
<evidence type="ECO:0000256" key="4">
    <source>
        <dbReference type="ARBA" id="ARBA00022679"/>
    </source>
</evidence>
<dbReference type="InterPro" id="IPR020596">
    <property type="entry name" value="rRNA_Ade_Mease_Trfase_CS"/>
</dbReference>
<feature type="binding site" evidence="7 8">
    <location>
        <position position="30"/>
    </location>
    <ligand>
        <name>S-adenosyl-L-methionine</name>
        <dbReference type="ChEBI" id="CHEBI:59789"/>
    </ligand>
</feature>
<dbReference type="Proteomes" id="UP001057291">
    <property type="component" value="Unassembled WGS sequence"/>
</dbReference>
<feature type="binding site" evidence="7 8">
    <location>
        <position position="76"/>
    </location>
    <ligand>
        <name>S-adenosyl-L-methionine</name>
        <dbReference type="ChEBI" id="CHEBI:59789"/>
    </ligand>
</feature>
<protein>
    <recommendedName>
        <fullName evidence="7">Ribosomal RNA small subunit methyltransferase A</fullName>
        <ecNumber evidence="7">2.1.1.182</ecNumber>
    </recommendedName>
    <alternativeName>
        <fullName evidence="7">16S rRNA (adenine(1518)-N(6)/adenine(1519)-N(6))-dimethyltransferase</fullName>
    </alternativeName>
    <alternativeName>
        <fullName evidence="7">16S rRNA dimethyladenosine transferase</fullName>
    </alternativeName>
    <alternativeName>
        <fullName evidence="7">16S rRNA dimethylase</fullName>
    </alternativeName>
    <alternativeName>
        <fullName evidence="7">S-adenosylmethionine-6-N', N'-adenosyl(rRNA) dimethyltransferase</fullName>
    </alternativeName>
</protein>
<dbReference type="RefSeq" id="WP_282199171.1">
    <property type="nucleotide sequence ID" value="NZ_BOQE01000001.1"/>
</dbReference>
<evidence type="ECO:0000256" key="3">
    <source>
        <dbReference type="ARBA" id="ARBA00022603"/>
    </source>
</evidence>
<dbReference type="InterPro" id="IPR020598">
    <property type="entry name" value="rRNA_Ade_methylase_Trfase_N"/>
</dbReference>
<dbReference type="Gene3D" id="3.40.50.150">
    <property type="entry name" value="Vaccinia Virus protein VP39"/>
    <property type="match status" value="1"/>
</dbReference>
<keyword evidence="1 7" id="KW-0963">Cytoplasm</keyword>
<dbReference type="FunFam" id="3.40.50.150:FF:000023">
    <property type="entry name" value="Ribosomal RNA small subunit methyltransferase A"/>
    <property type="match status" value="1"/>
</dbReference>